<name>A0A2D2CWT6_METT3</name>
<reference evidence="7" key="1">
    <citation type="submission" date="2017-10" db="EMBL/GenBank/DDBJ databases">
        <title>Completed PacBio SMRT sequence of Methylosinus trichosporium OB3b reveals presence of a third large plasmid.</title>
        <authorList>
            <person name="Charles T.C."/>
            <person name="Lynch M.D.J."/>
            <person name="Heil J.R."/>
            <person name="Cheng J."/>
        </authorList>
    </citation>
    <scope>NUCLEOTIDE SEQUENCE [LARGE SCALE GENOMIC DNA]</scope>
    <source>
        <strain evidence="7">OB3b</strain>
    </source>
</reference>
<sequence length="229" mass="24889">MRILLVEDHDELASRIARRIRRAGYAVDHADSIERAKTALEAGPFAVALLDRRLPDGDGLSLIPLMRARQPGGRILVLTALDAVDDRIEGLDAGADDYLTKPFNLDELMARIRASLRRPGGEVTPPIAIGALAFDLDARTVSVAGRPVVLLRRELALLEALARRAGRVVMREALIAGIYGADEEIEEHTLTTLVSRLRTRLQEHGAGVEIHSARGLGYMLSEAKPKGGN</sequence>
<dbReference type="InterPro" id="IPR001867">
    <property type="entry name" value="OmpR/PhoB-type_DNA-bd"/>
</dbReference>
<dbReference type="Gene3D" id="1.10.10.10">
    <property type="entry name" value="Winged helix-like DNA-binding domain superfamily/Winged helix DNA-binding domain"/>
    <property type="match status" value="1"/>
</dbReference>
<keyword evidence="1 3" id="KW-0238">DNA-binding</keyword>
<feature type="domain" description="OmpR/PhoB-type" evidence="5">
    <location>
        <begin position="124"/>
        <end position="222"/>
    </location>
</feature>
<evidence type="ECO:0000313" key="6">
    <source>
        <dbReference type="EMBL" id="ATQ67205.1"/>
    </source>
</evidence>
<keyword evidence="7" id="KW-1185">Reference proteome</keyword>
<dbReference type="STRING" id="595536.GCA_000178815_04297"/>
<dbReference type="GO" id="GO:0000976">
    <property type="term" value="F:transcription cis-regulatory region binding"/>
    <property type="evidence" value="ECO:0007669"/>
    <property type="project" value="TreeGrafter"/>
</dbReference>
<dbReference type="Gene3D" id="3.40.50.2300">
    <property type="match status" value="1"/>
</dbReference>
<dbReference type="SUPFAM" id="SSF52172">
    <property type="entry name" value="CheY-like"/>
    <property type="match status" value="1"/>
</dbReference>
<dbReference type="InterPro" id="IPR001789">
    <property type="entry name" value="Sig_transdc_resp-reg_receiver"/>
</dbReference>
<dbReference type="PROSITE" id="PS51755">
    <property type="entry name" value="OMPR_PHOB"/>
    <property type="match status" value="1"/>
</dbReference>
<dbReference type="EMBL" id="CP023737">
    <property type="protein sequence ID" value="ATQ67205.1"/>
    <property type="molecule type" value="Genomic_DNA"/>
</dbReference>
<dbReference type="InterPro" id="IPR036388">
    <property type="entry name" value="WH-like_DNA-bd_sf"/>
</dbReference>
<dbReference type="RefSeq" id="WP_003613105.1">
    <property type="nucleotide sequence ID" value="NZ_ADVE02000001.1"/>
</dbReference>
<evidence type="ECO:0000313" key="7">
    <source>
        <dbReference type="Proteomes" id="UP000230709"/>
    </source>
</evidence>
<dbReference type="PROSITE" id="PS50110">
    <property type="entry name" value="RESPONSE_REGULATORY"/>
    <property type="match status" value="1"/>
</dbReference>
<evidence type="ECO:0000256" key="2">
    <source>
        <dbReference type="PROSITE-ProRule" id="PRU00169"/>
    </source>
</evidence>
<dbReference type="KEGG" id="mtw:CQW49_04325"/>
<feature type="modified residue" description="4-aspartylphosphate" evidence="2">
    <location>
        <position position="51"/>
    </location>
</feature>
<evidence type="ECO:0000259" key="4">
    <source>
        <dbReference type="PROSITE" id="PS50110"/>
    </source>
</evidence>
<dbReference type="GO" id="GO:0032993">
    <property type="term" value="C:protein-DNA complex"/>
    <property type="evidence" value="ECO:0007669"/>
    <property type="project" value="TreeGrafter"/>
</dbReference>
<dbReference type="Gene3D" id="6.10.250.690">
    <property type="match status" value="1"/>
</dbReference>
<dbReference type="GO" id="GO:0005829">
    <property type="term" value="C:cytosol"/>
    <property type="evidence" value="ECO:0007669"/>
    <property type="project" value="TreeGrafter"/>
</dbReference>
<dbReference type="InterPro" id="IPR011006">
    <property type="entry name" value="CheY-like_superfamily"/>
</dbReference>
<dbReference type="PANTHER" id="PTHR48111">
    <property type="entry name" value="REGULATOR OF RPOS"/>
    <property type="match status" value="1"/>
</dbReference>
<dbReference type="CDD" id="cd00383">
    <property type="entry name" value="trans_reg_C"/>
    <property type="match status" value="1"/>
</dbReference>
<organism evidence="6 7">
    <name type="scientific">Methylosinus trichosporium (strain ATCC 35070 / NCIMB 11131 / UNIQEM 75 / OB3b)</name>
    <dbReference type="NCBI Taxonomy" id="595536"/>
    <lineage>
        <taxon>Bacteria</taxon>
        <taxon>Pseudomonadati</taxon>
        <taxon>Pseudomonadota</taxon>
        <taxon>Alphaproteobacteria</taxon>
        <taxon>Hyphomicrobiales</taxon>
        <taxon>Methylocystaceae</taxon>
        <taxon>Methylosinus</taxon>
    </lineage>
</organism>
<gene>
    <name evidence="6" type="ORF">CQW49_04325</name>
</gene>
<dbReference type="AlphaFoldDB" id="A0A2D2CWT6"/>
<feature type="domain" description="Response regulatory" evidence="4">
    <location>
        <begin position="2"/>
        <end position="116"/>
    </location>
</feature>
<feature type="DNA-binding region" description="OmpR/PhoB-type" evidence="3">
    <location>
        <begin position="124"/>
        <end position="222"/>
    </location>
</feature>
<dbReference type="SMART" id="SM00862">
    <property type="entry name" value="Trans_reg_C"/>
    <property type="match status" value="1"/>
</dbReference>
<dbReference type="SMART" id="SM00448">
    <property type="entry name" value="REC"/>
    <property type="match status" value="1"/>
</dbReference>
<protein>
    <submittedName>
        <fullName evidence="6">DNA-binding response regulator</fullName>
    </submittedName>
</protein>
<dbReference type="GO" id="GO:0006355">
    <property type="term" value="P:regulation of DNA-templated transcription"/>
    <property type="evidence" value="ECO:0007669"/>
    <property type="project" value="InterPro"/>
</dbReference>
<dbReference type="PANTHER" id="PTHR48111:SF36">
    <property type="entry name" value="TRANSCRIPTIONAL REGULATORY PROTEIN CUTR"/>
    <property type="match status" value="1"/>
</dbReference>
<evidence type="ECO:0000256" key="3">
    <source>
        <dbReference type="PROSITE-ProRule" id="PRU01091"/>
    </source>
</evidence>
<dbReference type="InterPro" id="IPR039420">
    <property type="entry name" value="WalR-like"/>
</dbReference>
<dbReference type="GO" id="GO:0000156">
    <property type="term" value="F:phosphorelay response regulator activity"/>
    <property type="evidence" value="ECO:0007669"/>
    <property type="project" value="TreeGrafter"/>
</dbReference>
<dbReference type="Pfam" id="PF00486">
    <property type="entry name" value="Trans_reg_C"/>
    <property type="match status" value="1"/>
</dbReference>
<evidence type="ECO:0000256" key="1">
    <source>
        <dbReference type="ARBA" id="ARBA00023125"/>
    </source>
</evidence>
<dbReference type="Proteomes" id="UP000230709">
    <property type="component" value="Chromosome"/>
</dbReference>
<proteinExistence type="predicted"/>
<accession>A0A2D2CWT6</accession>
<evidence type="ECO:0000259" key="5">
    <source>
        <dbReference type="PROSITE" id="PS51755"/>
    </source>
</evidence>
<keyword evidence="2" id="KW-0597">Phosphoprotein</keyword>
<dbReference type="Pfam" id="PF00072">
    <property type="entry name" value="Response_reg"/>
    <property type="match status" value="1"/>
</dbReference>